<dbReference type="Proteomes" id="UP001556367">
    <property type="component" value="Unassembled WGS sequence"/>
</dbReference>
<feature type="compositionally biased region" description="Low complexity" evidence="1">
    <location>
        <begin position="174"/>
        <end position="196"/>
    </location>
</feature>
<feature type="region of interest" description="Disordered" evidence="1">
    <location>
        <begin position="31"/>
        <end position="113"/>
    </location>
</feature>
<evidence type="ECO:0000313" key="4">
    <source>
        <dbReference type="Proteomes" id="UP001556367"/>
    </source>
</evidence>
<feature type="compositionally biased region" description="Basic and acidic residues" evidence="1">
    <location>
        <begin position="312"/>
        <end position="327"/>
    </location>
</feature>
<organism evidence="3 4">
    <name type="scientific">Hohenbuehelia grisea</name>
    <dbReference type="NCBI Taxonomy" id="104357"/>
    <lineage>
        <taxon>Eukaryota</taxon>
        <taxon>Fungi</taxon>
        <taxon>Dikarya</taxon>
        <taxon>Basidiomycota</taxon>
        <taxon>Agaricomycotina</taxon>
        <taxon>Agaricomycetes</taxon>
        <taxon>Agaricomycetidae</taxon>
        <taxon>Agaricales</taxon>
        <taxon>Pleurotineae</taxon>
        <taxon>Pleurotaceae</taxon>
        <taxon>Hohenbuehelia</taxon>
    </lineage>
</organism>
<accession>A0ABR3JNW2</accession>
<feature type="region of interest" description="Disordered" evidence="1">
    <location>
        <begin position="299"/>
        <end position="331"/>
    </location>
</feature>
<protein>
    <submittedName>
        <fullName evidence="3">Uncharacterized protein</fullName>
    </submittedName>
</protein>
<keyword evidence="2" id="KW-0812">Transmembrane</keyword>
<evidence type="ECO:0000256" key="1">
    <source>
        <dbReference type="SAM" id="MobiDB-lite"/>
    </source>
</evidence>
<evidence type="ECO:0000256" key="2">
    <source>
        <dbReference type="SAM" id="Phobius"/>
    </source>
</evidence>
<keyword evidence="2" id="KW-1133">Transmembrane helix</keyword>
<feature type="region of interest" description="Disordered" evidence="1">
    <location>
        <begin position="174"/>
        <end position="198"/>
    </location>
</feature>
<dbReference type="EMBL" id="JASNQZ010000006">
    <property type="protein sequence ID" value="KAL0956741.1"/>
    <property type="molecule type" value="Genomic_DNA"/>
</dbReference>
<evidence type="ECO:0000313" key="3">
    <source>
        <dbReference type="EMBL" id="KAL0956741.1"/>
    </source>
</evidence>
<gene>
    <name evidence="3" type="ORF">HGRIS_002861</name>
</gene>
<keyword evidence="4" id="KW-1185">Reference proteome</keyword>
<feature type="compositionally biased region" description="Low complexity" evidence="1">
    <location>
        <begin position="97"/>
        <end position="113"/>
    </location>
</feature>
<sequence>MSVLGEELLEPEGGLLGKVASLESSALPTAVLGDIPPLDEIPDNPVSSSPDPSTDDPANSPVTTESGQVTATFSPITPSPTTAPTTSASSDPPPPVLVSSSSSLSSPSSQTLLESLLTPTSTSTTLRSIAATDSRSSISLLSSFGIAGTATIGIIPPVTTFGIRPASQRIFPSESSAFSSRSSSSSSQVPTSSSTSIMDNPKKAAMVFTPVGFIGALAIGVLILFVIRMRKSRQSVGADVENAVDVRHSAGSSFLARDSHGLQESLPPVNSREALGLSTVPYMHFTDTALLRLDDSEKDFGVTSEGSPQSESEAHNIPKASSGERRGKPIHRRYTSVASLVLGSGDSGDVKRSGSNVSTSTSRTIMSGVTIVTDILSRYCPRSSPPRSEGLLREH</sequence>
<name>A0ABR3JNW2_9AGAR</name>
<reference evidence="4" key="1">
    <citation type="submission" date="2024-06" db="EMBL/GenBank/DDBJ databases">
        <title>Multi-omics analyses provide insights into the biosynthesis of the anticancer antibiotic pleurotin in Hohenbuehelia grisea.</title>
        <authorList>
            <person name="Weaver J.A."/>
            <person name="Alberti F."/>
        </authorList>
    </citation>
    <scope>NUCLEOTIDE SEQUENCE [LARGE SCALE GENOMIC DNA]</scope>
    <source>
        <strain evidence="4">T-177</strain>
    </source>
</reference>
<keyword evidence="2" id="KW-0472">Membrane</keyword>
<feature type="compositionally biased region" description="Low complexity" evidence="1">
    <location>
        <begin position="70"/>
        <end position="90"/>
    </location>
</feature>
<proteinExistence type="predicted"/>
<feature type="transmembrane region" description="Helical" evidence="2">
    <location>
        <begin position="204"/>
        <end position="227"/>
    </location>
</feature>
<feature type="compositionally biased region" description="Low complexity" evidence="1">
    <location>
        <begin position="43"/>
        <end position="61"/>
    </location>
</feature>
<comment type="caution">
    <text evidence="3">The sequence shown here is derived from an EMBL/GenBank/DDBJ whole genome shotgun (WGS) entry which is preliminary data.</text>
</comment>